<dbReference type="Proteomes" id="UP001160148">
    <property type="component" value="Unassembled WGS sequence"/>
</dbReference>
<protein>
    <submittedName>
        <fullName evidence="1">Uncharacterized protein</fullName>
    </submittedName>
</protein>
<gene>
    <name evidence="1" type="ORF">MEUPH1_LOCUS19537</name>
</gene>
<sequence>MNDRRDYCMRLEDQQTEFVDKLIGRNEKKQQLRGEFGYTSSHALIMDFSKSVMILDGSQTILSSLKEDCTALSTAVY</sequence>
<keyword evidence="2" id="KW-1185">Reference proteome</keyword>
<comment type="caution">
    <text evidence="1">The sequence shown here is derived from an EMBL/GenBank/DDBJ whole genome shotgun (WGS) entry which is preliminary data.</text>
</comment>
<reference evidence="1 2" key="1">
    <citation type="submission" date="2023-01" db="EMBL/GenBank/DDBJ databases">
        <authorList>
            <person name="Whitehead M."/>
        </authorList>
    </citation>
    <scope>NUCLEOTIDE SEQUENCE [LARGE SCALE GENOMIC DNA]</scope>
</reference>
<name>A0AAV0X8U4_9HEMI</name>
<proteinExistence type="predicted"/>
<accession>A0AAV0X8U4</accession>
<dbReference type="EMBL" id="CARXXK010000004">
    <property type="protein sequence ID" value="CAI6364745.1"/>
    <property type="molecule type" value="Genomic_DNA"/>
</dbReference>
<evidence type="ECO:0000313" key="2">
    <source>
        <dbReference type="Proteomes" id="UP001160148"/>
    </source>
</evidence>
<dbReference type="AlphaFoldDB" id="A0AAV0X8U4"/>
<evidence type="ECO:0000313" key="1">
    <source>
        <dbReference type="EMBL" id="CAI6364745.1"/>
    </source>
</evidence>
<organism evidence="1 2">
    <name type="scientific">Macrosiphum euphorbiae</name>
    <name type="common">potato aphid</name>
    <dbReference type="NCBI Taxonomy" id="13131"/>
    <lineage>
        <taxon>Eukaryota</taxon>
        <taxon>Metazoa</taxon>
        <taxon>Ecdysozoa</taxon>
        <taxon>Arthropoda</taxon>
        <taxon>Hexapoda</taxon>
        <taxon>Insecta</taxon>
        <taxon>Pterygota</taxon>
        <taxon>Neoptera</taxon>
        <taxon>Paraneoptera</taxon>
        <taxon>Hemiptera</taxon>
        <taxon>Sternorrhyncha</taxon>
        <taxon>Aphidomorpha</taxon>
        <taxon>Aphidoidea</taxon>
        <taxon>Aphididae</taxon>
        <taxon>Macrosiphini</taxon>
        <taxon>Macrosiphum</taxon>
    </lineage>
</organism>